<dbReference type="AlphaFoldDB" id="A0A0K6ICH9"/>
<gene>
    <name evidence="1" type="ORF">Ga0061067_1237</name>
</gene>
<evidence type="ECO:0000313" key="1">
    <source>
        <dbReference type="EMBL" id="CUB00849.1"/>
    </source>
</evidence>
<accession>A0A0K6ICH9</accession>
<organism evidence="1 2">
    <name type="scientific">Pannonibacter indicus</name>
    <dbReference type="NCBI Taxonomy" id="466044"/>
    <lineage>
        <taxon>Bacteria</taxon>
        <taxon>Pseudomonadati</taxon>
        <taxon>Pseudomonadota</taxon>
        <taxon>Alphaproteobacteria</taxon>
        <taxon>Hyphomicrobiales</taxon>
        <taxon>Stappiaceae</taxon>
        <taxon>Pannonibacter</taxon>
    </lineage>
</organism>
<keyword evidence="2" id="KW-1185">Reference proteome</keyword>
<name>A0A0K6ICH9_9HYPH</name>
<proteinExistence type="predicted"/>
<reference evidence="2" key="1">
    <citation type="submission" date="2015-08" db="EMBL/GenBank/DDBJ databases">
        <authorList>
            <person name="Varghese N."/>
        </authorList>
    </citation>
    <scope>NUCLEOTIDE SEQUENCE [LARGE SCALE GENOMIC DNA]</scope>
    <source>
        <strain evidence="2">DSM 23407</strain>
    </source>
</reference>
<sequence length="105" mass="11158">MENIDLNALFGVDTVEKVRARLNEDAAFLAEAKVDLNAAVKTHYGIELPVPMGVVESAGGWTACILADDALADSELDLVAGGMLVPSYKFTTPKHTPENSVTIGR</sequence>
<dbReference type="Proteomes" id="UP000183900">
    <property type="component" value="Unassembled WGS sequence"/>
</dbReference>
<evidence type="ECO:0000313" key="2">
    <source>
        <dbReference type="Proteomes" id="UP000183900"/>
    </source>
</evidence>
<dbReference type="EMBL" id="CYHE01000023">
    <property type="protein sequence ID" value="CUB00849.1"/>
    <property type="molecule type" value="Genomic_DNA"/>
</dbReference>
<protein>
    <submittedName>
        <fullName evidence="1">Uncharacterized protein</fullName>
    </submittedName>
</protein>